<dbReference type="Proteomes" id="UP000295511">
    <property type="component" value="Unassembled WGS sequence"/>
</dbReference>
<dbReference type="EMBL" id="SMRU01000028">
    <property type="protein sequence ID" value="TDF91678.1"/>
    <property type="molecule type" value="Genomic_DNA"/>
</dbReference>
<keyword evidence="1" id="KW-0479">Metal-binding</keyword>
<protein>
    <recommendedName>
        <fullName evidence="2">VOC domain-containing protein</fullName>
    </recommendedName>
</protein>
<keyword evidence="4" id="KW-1185">Reference proteome</keyword>
<dbReference type="PROSITE" id="PS00934">
    <property type="entry name" value="GLYOXALASE_I_1"/>
    <property type="match status" value="1"/>
</dbReference>
<proteinExistence type="predicted"/>
<dbReference type="InterPro" id="IPR037523">
    <property type="entry name" value="VOC_core"/>
</dbReference>
<dbReference type="PANTHER" id="PTHR46142:SF3">
    <property type="entry name" value="F18B13.24 PROTEIN"/>
    <property type="match status" value="1"/>
</dbReference>
<dbReference type="GO" id="GO:0004462">
    <property type="term" value="F:lactoylglutathione lyase activity"/>
    <property type="evidence" value="ECO:0007669"/>
    <property type="project" value="InterPro"/>
</dbReference>
<evidence type="ECO:0000313" key="3">
    <source>
        <dbReference type="EMBL" id="TDF91678.1"/>
    </source>
</evidence>
<dbReference type="AlphaFoldDB" id="A0A4R5KB19"/>
<dbReference type="InterPro" id="IPR029068">
    <property type="entry name" value="Glyas_Bleomycin-R_OHBP_Dase"/>
</dbReference>
<accession>A0A4R5KB19</accession>
<feature type="domain" description="VOC" evidence="2">
    <location>
        <begin position="82"/>
        <end position="210"/>
    </location>
</feature>
<evidence type="ECO:0000259" key="2">
    <source>
        <dbReference type="PROSITE" id="PS51819"/>
    </source>
</evidence>
<dbReference type="Pfam" id="PF00903">
    <property type="entry name" value="Glyoxalase"/>
    <property type="match status" value="1"/>
</dbReference>
<dbReference type="InterPro" id="IPR018146">
    <property type="entry name" value="Glyoxalase_1_CS"/>
</dbReference>
<dbReference type="InterPro" id="IPR004360">
    <property type="entry name" value="Glyas_Fos-R_dOase_dom"/>
</dbReference>
<dbReference type="Gene3D" id="3.10.180.10">
    <property type="entry name" value="2,3-Dihydroxybiphenyl 1,2-Dioxygenase, domain 1"/>
    <property type="match status" value="1"/>
</dbReference>
<evidence type="ECO:0000313" key="4">
    <source>
        <dbReference type="Proteomes" id="UP000295511"/>
    </source>
</evidence>
<sequence length="257" mass="28924">MVAPIQPVPGPGLQSIPPDLHICSESNRIGRYPSTAAGSMPILEIRLRASTAAEPVRKRDCNMRQIQLTPSTDHELPARMMRMHHVCLVVSDIDATRDFYVNVLGFEEIHRPTDFVFHGAYFRNGDVEVHVVRETEPGRLTKHAPGWDGEELRTGLCHHFAVMVESFEPFLAAMRERGLERVGGPRVRDDYVEQIYIADPDGHIIELLYQHTPDAGHARRIEIFDLGIAVPVAPGHHVLDPRATYGLKPTNSQDHMR</sequence>
<dbReference type="PROSITE" id="PS51819">
    <property type="entry name" value="VOC"/>
    <property type="match status" value="1"/>
</dbReference>
<dbReference type="SUPFAM" id="SSF54593">
    <property type="entry name" value="Glyoxalase/Bleomycin resistance protein/Dihydroxybiphenyl dioxygenase"/>
    <property type="match status" value="1"/>
</dbReference>
<dbReference type="GO" id="GO:0046872">
    <property type="term" value="F:metal ion binding"/>
    <property type="evidence" value="ECO:0007669"/>
    <property type="project" value="UniProtKB-KW"/>
</dbReference>
<name>A0A4R5KB19_9MICC</name>
<gene>
    <name evidence="3" type="ORF">E1809_20385</name>
</gene>
<reference evidence="3 4" key="1">
    <citation type="submission" date="2019-03" db="EMBL/GenBank/DDBJ databases">
        <title>Whole genome sequence of Arthrobacter sp JH1-1.</title>
        <authorList>
            <person name="Trinh H.N."/>
        </authorList>
    </citation>
    <scope>NUCLEOTIDE SEQUENCE [LARGE SCALE GENOMIC DNA]</scope>
    <source>
        <strain evidence="3 4">JH1-1</strain>
    </source>
</reference>
<dbReference type="PANTHER" id="PTHR46142">
    <property type="match status" value="1"/>
</dbReference>
<comment type="caution">
    <text evidence="3">The sequence shown here is derived from an EMBL/GenBank/DDBJ whole genome shotgun (WGS) entry which is preliminary data.</text>
</comment>
<dbReference type="OrthoDB" id="9813630at2"/>
<evidence type="ECO:0000256" key="1">
    <source>
        <dbReference type="ARBA" id="ARBA00022723"/>
    </source>
</evidence>
<organism evidence="3 4">
    <name type="scientific">Arthrobacter terricola</name>
    <dbReference type="NCBI Taxonomy" id="2547396"/>
    <lineage>
        <taxon>Bacteria</taxon>
        <taxon>Bacillati</taxon>
        <taxon>Actinomycetota</taxon>
        <taxon>Actinomycetes</taxon>
        <taxon>Micrococcales</taxon>
        <taxon>Micrococcaceae</taxon>
        <taxon>Arthrobacter</taxon>
    </lineage>
</organism>